<accession>A0AAW4VKT4</accession>
<comment type="caution">
    <text evidence="1">The sequence shown here is derived from an EMBL/GenBank/DDBJ whole genome shotgun (WGS) entry which is preliminary data.</text>
</comment>
<reference evidence="1" key="1">
    <citation type="submission" date="2021-10" db="EMBL/GenBank/DDBJ databases">
        <title>Collection of gut derived symbiotic bacterial strains cultured from healthy donors.</title>
        <authorList>
            <person name="Lin H."/>
            <person name="Littmann E."/>
            <person name="Kohout C."/>
            <person name="Pamer E.G."/>
        </authorList>
    </citation>
    <scope>NUCLEOTIDE SEQUENCE</scope>
    <source>
        <strain evidence="1">DFI.5.2</strain>
    </source>
</reference>
<evidence type="ECO:0000313" key="1">
    <source>
        <dbReference type="EMBL" id="MCB8562079.1"/>
    </source>
</evidence>
<dbReference type="Proteomes" id="UP001197827">
    <property type="component" value="Unassembled WGS sequence"/>
</dbReference>
<name>A0AAW4VKT4_9FIRM</name>
<dbReference type="EMBL" id="JAJDKQ010000016">
    <property type="protein sequence ID" value="MCB8562079.1"/>
    <property type="molecule type" value="Genomic_DNA"/>
</dbReference>
<proteinExistence type="predicted"/>
<evidence type="ECO:0000313" key="2">
    <source>
        <dbReference type="Proteomes" id="UP001197827"/>
    </source>
</evidence>
<organism evidence="1 2">
    <name type="scientific">Faecalibacillus intestinalis</name>
    <dbReference type="NCBI Taxonomy" id="1982626"/>
    <lineage>
        <taxon>Bacteria</taxon>
        <taxon>Bacillati</taxon>
        <taxon>Bacillota</taxon>
        <taxon>Erysipelotrichia</taxon>
        <taxon>Erysipelotrichales</taxon>
        <taxon>Coprobacillaceae</taxon>
        <taxon>Faecalibacillus</taxon>
    </lineage>
</organism>
<protein>
    <submittedName>
        <fullName evidence="1">Uncharacterized protein</fullName>
    </submittedName>
</protein>
<gene>
    <name evidence="1" type="ORF">LJD74_08735</name>
</gene>
<dbReference type="RefSeq" id="WP_158560084.1">
    <property type="nucleotide sequence ID" value="NZ_JAJDKQ010000016.1"/>
</dbReference>
<dbReference type="AlphaFoldDB" id="A0AAW4VKT4"/>
<sequence>MIKTTNIDDYVSLQALKNYCYSHDECKDCKLDPVCRCMSKAPREWNLEHSPVSEGDSK</sequence>